<dbReference type="InterPro" id="IPR006143">
    <property type="entry name" value="RND_pump_MFP"/>
</dbReference>
<dbReference type="GO" id="GO:0015562">
    <property type="term" value="F:efflux transmembrane transporter activity"/>
    <property type="evidence" value="ECO:0007669"/>
    <property type="project" value="TreeGrafter"/>
</dbReference>
<dbReference type="RefSeq" id="WP_083910934.1">
    <property type="nucleotide sequence ID" value="NZ_QWGB01000008.1"/>
</dbReference>
<proteinExistence type="inferred from homology"/>
<comment type="similarity">
    <text evidence="1">Belongs to the membrane fusion protein (MFP) (TC 8.A.1) family.</text>
</comment>
<dbReference type="PROSITE" id="PS51257">
    <property type="entry name" value="PROKAR_LIPOPROTEIN"/>
    <property type="match status" value="1"/>
</dbReference>
<dbReference type="PANTHER" id="PTHR30469">
    <property type="entry name" value="MULTIDRUG RESISTANCE PROTEIN MDTA"/>
    <property type="match status" value="1"/>
</dbReference>
<dbReference type="EMBL" id="QWGB01000008">
    <property type="protein sequence ID" value="RIJ21660.1"/>
    <property type="molecule type" value="Genomic_DNA"/>
</dbReference>
<dbReference type="Gene3D" id="2.40.50.100">
    <property type="match status" value="1"/>
</dbReference>
<protein>
    <submittedName>
        <fullName evidence="2">Efflux RND transporter periplasmic adaptor subunit</fullName>
    </submittedName>
</protein>
<dbReference type="Gene3D" id="2.40.420.20">
    <property type="match status" value="1"/>
</dbReference>
<dbReference type="PANTHER" id="PTHR30469:SF38">
    <property type="entry name" value="HLYD FAMILY SECRETION PROTEIN"/>
    <property type="match status" value="1"/>
</dbReference>
<sequence>MNRHLSFRALILVFLFASCSNERPPEQTAVAVDERPKTIAPIKVSTTSAERIDLAQPLVASGTIAAKQTSNIGVLSQGVVEKIHVGVGDRVKKGQALFQTRRIDYQQRLSEAEAQLDIAIAGSANAERAFKRYSVLVNDGSVSRAAYEDVQTAFQVAASQVTLRRTQVATARQALDDTIVRAPFDGAVTARYVDEGVFMANSFSGMGNSAVLQIQECEIAAGILFAPESEVGRLRLGLQGNLYVDGRSAPIPSDIIILNDRVDPQARTVEFRMAFLNEGCAVRAGQSVRAEVNVDPRPALVLPRAVLQGSSTSPYVFKVDGDRARRASITFRDIDPVRIEILSGVSESDLIVVDPLDAMRDGTVVETDVS</sequence>
<dbReference type="Gene3D" id="2.40.30.170">
    <property type="match status" value="1"/>
</dbReference>
<reference evidence="2 3" key="1">
    <citation type="submission" date="2018-08" db="EMBL/GenBank/DDBJ databases">
        <title>Henriciella mobilis sp. nov., isolated from seawater.</title>
        <authorList>
            <person name="Cheng H."/>
            <person name="Wu Y.-H."/>
            <person name="Xu X.-W."/>
            <person name="Guo L.-L."/>
        </authorList>
    </citation>
    <scope>NUCLEOTIDE SEQUENCE [LARGE SCALE GENOMIC DNA]</scope>
    <source>
        <strain evidence="2 3">CCUG66934</strain>
    </source>
</reference>
<dbReference type="OrthoDB" id="9806939at2"/>
<evidence type="ECO:0000313" key="2">
    <source>
        <dbReference type="EMBL" id="RIJ21660.1"/>
    </source>
</evidence>
<organism evidence="2 3">
    <name type="scientific">Henriciella barbarensis</name>
    <dbReference type="NCBI Taxonomy" id="86342"/>
    <lineage>
        <taxon>Bacteria</taxon>
        <taxon>Pseudomonadati</taxon>
        <taxon>Pseudomonadota</taxon>
        <taxon>Alphaproteobacteria</taxon>
        <taxon>Hyphomonadales</taxon>
        <taxon>Hyphomonadaceae</taxon>
        <taxon>Henriciella</taxon>
    </lineage>
</organism>
<dbReference type="NCBIfam" id="TIGR01730">
    <property type="entry name" value="RND_mfp"/>
    <property type="match status" value="1"/>
</dbReference>
<evidence type="ECO:0000256" key="1">
    <source>
        <dbReference type="ARBA" id="ARBA00009477"/>
    </source>
</evidence>
<dbReference type="Gene3D" id="1.10.287.470">
    <property type="entry name" value="Helix hairpin bin"/>
    <property type="match status" value="1"/>
</dbReference>
<keyword evidence="3" id="KW-1185">Reference proteome</keyword>
<dbReference type="Proteomes" id="UP000265431">
    <property type="component" value="Unassembled WGS sequence"/>
</dbReference>
<accession>A0A399QSC2</accession>
<comment type="caution">
    <text evidence="2">The sequence shown here is derived from an EMBL/GenBank/DDBJ whole genome shotgun (WGS) entry which is preliminary data.</text>
</comment>
<name>A0A399QSC2_9PROT</name>
<evidence type="ECO:0000313" key="3">
    <source>
        <dbReference type="Proteomes" id="UP000265431"/>
    </source>
</evidence>
<dbReference type="GO" id="GO:1990281">
    <property type="term" value="C:efflux pump complex"/>
    <property type="evidence" value="ECO:0007669"/>
    <property type="project" value="TreeGrafter"/>
</dbReference>
<dbReference type="AlphaFoldDB" id="A0A399QSC2"/>
<gene>
    <name evidence="2" type="ORF">D1224_12960</name>
</gene>
<dbReference type="SUPFAM" id="SSF111369">
    <property type="entry name" value="HlyD-like secretion proteins"/>
    <property type="match status" value="1"/>
</dbReference>